<gene>
    <name evidence="2" type="ORF">Aory04_001255600</name>
</gene>
<keyword evidence="1" id="KW-0732">Signal</keyword>
<protein>
    <submittedName>
        <fullName evidence="2">Unnamed protein product</fullName>
    </submittedName>
</protein>
<proteinExistence type="predicted"/>
<name>A0AAN5BXJ3_ASPOZ</name>
<evidence type="ECO:0000256" key="1">
    <source>
        <dbReference type="SAM" id="SignalP"/>
    </source>
</evidence>
<evidence type="ECO:0000313" key="3">
    <source>
        <dbReference type="Proteomes" id="UP001165205"/>
    </source>
</evidence>
<feature type="chain" id="PRO_5042817177" evidence="1">
    <location>
        <begin position="24"/>
        <end position="103"/>
    </location>
</feature>
<feature type="signal peptide" evidence="1">
    <location>
        <begin position="1"/>
        <end position="23"/>
    </location>
</feature>
<dbReference type="Proteomes" id="UP001165205">
    <property type="component" value="Unassembled WGS sequence"/>
</dbReference>
<dbReference type="EMBL" id="BSYA01000257">
    <property type="protein sequence ID" value="GMG37751.1"/>
    <property type="molecule type" value="Genomic_DNA"/>
</dbReference>
<sequence length="103" mass="11630">MSSKERWNMLLISLNFLISQTSSNHSGTKKGNLRKGFDGFSHTDWTAVEGIIVHLHRKVPEYACTFHIVHDVVPNIKSRSTPGHTPEDWQTWSQPACLGAMVE</sequence>
<evidence type="ECO:0000313" key="2">
    <source>
        <dbReference type="EMBL" id="GMG37751.1"/>
    </source>
</evidence>
<reference evidence="2" key="1">
    <citation type="submission" date="2023-04" db="EMBL/GenBank/DDBJ databases">
        <title>Aspergillus oryzae NBRC 4228.</title>
        <authorList>
            <person name="Ichikawa N."/>
            <person name="Sato H."/>
            <person name="Tonouchi N."/>
        </authorList>
    </citation>
    <scope>NUCLEOTIDE SEQUENCE</scope>
    <source>
        <strain evidence="2">NBRC 4228</strain>
    </source>
</reference>
<comment type="caution">
    <text evidence="2">The sequence shown here is derived from an EMBL/GenBank/DDBJ whole genome shotgun (WGS) entry which is preliminary data.</text>
</comment>
<dbReference type="AlphaFoldDB" id="A0AAN5BXJ3"/>
<accession>A0AAN5BXJ3</accession>
<organism evidence="2 3">
    <name type="scientific">Aspergillus oryzae</name>
    <name type="common">Yellow koji mold</name>
    <dbReference type="NCBI Taxonomy" id="5062"/>
    <lineage>
        <taxon>Eukaryota</taxon>
        <taxon>Fungi</taxon>
        <taxon>Dikarya</taxon>
        <taxon>Ascomycota</taxon>
        <taxon>Pezizomycotina</taxon>
        <taxon>Eurotiomycetes</taxon>
        <taxon>Eurotiomycetidae</taxon>
        <taxon>Eurotiales</taxon>
        <taxon>Aspergillaceae</taxon>
        <taxon>Aspergillus</taxon>
        <taxon>Aspergillus subgen. Circumdati</taxon>
    </lineage>
</organism>